<dbReference type="Proteomes" id="UP001281147">
    <property type="component" value="Unassembled WGS sequence"/>
</dbReference>
<reference evidence="1" key="1">
    <citation type="submission" date="2023-07" db="EMBL/GenBank/DDBJ databases">
        <title>Black Yeasts Isolated from many extreme environments.</title>
        <authorList>
            <person name="Coleine C."/>
            <person name="Stajich J.E."/>
            <person name="Selbmann L."/>
        </authorList>
    </citation>
    <scope>NUCLEOTIDE SEQUENCE</scope>
    <source>
        <strain evidence="1">CCFEE 5714</strain>
    </source>
</reference>
<proteinExistence type="predicted"/>
<keyword evidence="2" id="KW-1185">Reference proteome</keyword>
<gene>
    <name evidence="1" type="ORF">LTR37_008686</name>
</gene>
<name>A0ACC3NAV8_9PEZI</name>
<accession>A0ACC3NAV8</accession>
<evidence type="ECO:0000313" key="1">
    <source>
        <dbReference type="EMBL" id="KAK3713253.1"/>
    </source>
</evidence>
<protein>
    <submittedName>
        <fullName evidence="1">Uncharacterized protein</fullName>
    </submittedName>
</protein>
<organism evidence="1 2">
    <name type="scientific">Vermiconidia calcicola</name>
    <dbReference type="NCBI Taxonomy" id="1690605"/>
    <lineage>
        <taxon>Eukaryota</taxon>
        <taxon>Fungi</taxon>
        <taxon>Dikarya</taxon>
        <taxon>Ascomycota</taxon>
        <taxon>Pezizomycotina</taxon>
        <taxon>Dothideomycetes</taxon>
        <taxon>Dothideomycetidae</taxon>
        <taxon>Mycosphaerellales</taxon>
        <taxon>Extremaceae</taxon>
        <taxon>Vermiconidia</taxon>
    </lineage>
</organism>
<comment type="caution">
    <text evidence="1">The sequence shown here is derived from an EMBL/GenBank/DDBJ whole genome shotgun (WGS) entry which is preliminary data.</text>
</comment>
<dbReference type="EMBL" id="JAUTXU010000064">
    <property type="protein sequence ID" value="KAK3713253.1"/>
    <property type="molecule type" value="Genomic_DNA"/>
</dbReference>
<evidence type="ECO:0000313" key="2">
    <source>
        <dbReference type="Proteomes" id="UP001281147"/>
    </source>
</evidence>
<sequence>MPLSPDELDGASGADISSGVDVEEPETTETSSPQTRTPNGDVADTIQQLHGDEQAQLLSAIDGLRHENIDASISIPQIVVCGDQSSGKSAVLEAIANVPFAVKTGTATRFPTEVILRHAAESDVKVSIKLANDTTDSRSEEQKTAIGNFNTGFDVSGLVDLGRIIQAATVHLETIEPNSKFWNDLLCIEISGPEQSHLTLVDLPGIIHSESGEGARPGDVNKIKQLARKYIQERRTIILAVMHAERDVETQEIWDLVDDSKSTNAKERTLGVITHPDKLDEGSEKERNVVRLAKNETHRLGLGWHVLSNMRHDRPDRSMEKRDELEVELFSKQPWSLVDSSDLGIERLREKLKRRLFECIAANLQDLISEMKSKVVKCESTIELLGDSRETIGEQRSYLYHRLHSLQTIVKDALNGNYQDSDFATFFDEVDTKRLRDKIRNEATAFASKMRDSGHQYHVYEDSLHRSQRNHNNNFEDVPLAHIPKFYSNGAENYGAHVAPLNIEFGSYCRALASYMKNNQGRNPPWLTSRQTILAIYRQQSLLWERIAQDFGDQCCNATYDFLKMAVSHVVGTHTGNKILREFVYGDSARRRLKIREKIKELWWPFLHGHHITYSSKVAMELRNPFQPANREVEDEAVAPLVRWADIARRKPNFSDELIYAADALEMAESYYDVALETFVEIVPTIAVERWLLSDLPDLIPPKDAYTMDEPTISRIASEPVSARQQRTKLSSQRAVLKDVIDICQPYVTYDSAFQSDQNPDSAQARPSSHLPATTDWQPANMTASREQAPSLPHAVRSQLPATTTLRPASTQANQGQNPARTSINETAPQVSSSQRSLRSNSNSQPSTPGNSAPQTASQSFGAYARSPSNRPSNPPNNTASFGGFGSTSHQNLFEKQTGTAPFGSSANGQPSSASGNGGFNFGGGGSGFSSGSNQTVAGKQTGLFGSSTNGQSSSAWGTSTNQFGKSSDPRKYTITAGTGKWTFVPHSEKPDYPYSENPENYQSLTMHPRFLGSSFEVRPALQSFHAAR</sequence>